<reference evidence="1 2" key="1">
    <citation type="submission" date="2023-11" db="EMBL/GenBank/DDBJ databases">
        <title>An acidophilic fungus is an integral part of prey digestion in a carnivorous sundew plant.</title>
        <authorList>
            <person name="Tsai I.J."/>
        </authorList>
    </citation>
    <scope>NUCLEOTIDE SEQUENCE [LARGE SCALE GENOMIC DNA]</scope>
    <source>
        <strain evidence="1">169a</strain>
    </source>
</reference>
<dbReference type="EMBL" id="CP138585">
    <property type="protein sequence ID" value="WPH01349.1"/>
    <property type="molecule type" value="Genomic_DNA"/>
</dbReference>
<protein>
    <submittedName>
        <fullName evidence="1">Uncharacterized protein</fullName>
    </submittedName>
</protein>
<evidence type="ECO:0000313" key="2">
    <source>
        <dbReference type="Proteomes" id="UP001303373"/>
    </source>
</evidence>
<evidence type="ECO:0000313" key="1">
    <source>
        <dbReference type="EMBL" id="WPH01349.1"/>
    </source>
</evidence>
<gene>
    <name evidence="1" type="ORF">R9X50_00419100</name>
</gene>
<sequence>MDASAFSAAQRVLGTPELLEMILIALLNRIPPPDARGYNGPQSIRTRVRAKLLMHVLRCGQVARNWQACIMSSCQLKKGLFLKADDTVPHSWDRTGPDTASNQPILNPIIVYMYDFSFTIPRFPVPGNALGNKHCVHFYLNRACFERDHDEGTKRSRCGTISDMLLSQPPCLVLREDGIVGRSGLEDSVIRCDTGITLGLLNKKAGDMFDDHERRAPQMPLALREPDGLMLFSG</sequence>
<name>A0AAQ3R862_9PEZI</name>
<organism evidence="1 2">
    <name type="scientific">Acrodontium crateriforme</name>
    <dbReference type="NCBI Taxonomy" id="150365"/>
    <lineage>
        <taxon>Eukaryota</taxon>
        <taxon>Fungi</taxon>
        <taxon>Dikarya</taxon>
        <taxon>Ascomycota</taxon>
        <taxon>Pezizomycotina</taxon>
        <taxon>Dothideomycetes</taxon>
        <taxon>Dothideomycetidae</taxon>
        <taxon>Mycosphaerellales</taxon>
        <taxon>Teratosphaeriaceae</taxon>
        <taxon>Acrodontium</taxon>
    </lineage>
</organism>
<proteinExistence type="predicted"/>
<dbReference type="AlphaFoldDB" id="A0AAQ3R862"/>
<accession>A0AAQ3R862</accession>
<dbReference type="Proteomes" id="UP001303373">
    <property type="component" value="Chromosome 6"/>
</dbReference>
<keyword evidence="2" id="KW-1185">Reference proteome</keyword>